<feature type="signal peptide" evidence="2">
    <location>
        <begin position="1"/>
        <end position="22"/>
    </location>
</feature>
<protein>
    <recommendedName>
        <fullName evidence="3">Right handed beta helix domain-containing protein</fullName>
    </recommendedName>
</protein>
<dbReference type="Pfam" id="PF13229">
    <property type="entry name" value="Beta_helix"/>
    <property type="match status" value="1"/>
</dbReference>
<evidence type="ECO:0000256" key="2">
    <source>
        <dbReference type="SAM" id="SignalP"/>
    </source>
</evidence>
<feature type="compositionally biased region" description="Polar residues" evidence="1">
    <location>
        <begin position="310"/>
        <end position="325"/>
    </location>
</feature>
<dbReference type="Gene3D" id="2.160.20.10">
    <property type="entry name" value="Single-stranded right-handed beta-helix, Pectin lyase-like"/>
    <property type="match status" value="1"/>
</dbReference>
<dbReference type="SUPFAM" id="SSF51126">
    <property type="entry name" value="Pectin lyase-like"/>
    <property type="match status" value="1"/>
</dbReference>
<keyword evidence="5" id="KW-1185">Reference proteome</keyword>
<dbReference type="InterPro" id="IPR039448">
    <property type="entry name" value="Beta_helix"/>
</dbReference>
<dbReference type="InterPro" id="IPR011050">
    <property type="entry name" value="Pectin_lyase_fold/virulence"/>
</dbReference>
<dbReference type="AlphaFoldDB" id="A0A7W9KNX1"/>
<evidence type="ECO:0000313" key="5">
    <source>
        <dbReference type="Proteomes" id="UP000585638"/>
    </source>
</evidence>
<proteinExistence type="predicted"/>
<dbReference type="SMART" id="SM00710">
    <property type="entry name" value="PbH1"/>
    <property type="match status" value="4"/>
</dbReference>
<comment type="caution">
    <text evidence="4">The sequence shown here is derived from an EMBL/GenBank/DDBJ whole genome shotgun (WGS) entry which is preliminary data.</text>
</comment>
<sequence length="339" mass="35166">MIPGIKTLAAAALVTQFAVHPAASTINVGNAAELVAALKAAKPGDTIKLADGDYGDQFIATTSGTASAPITLVGSAKAVLHDPKFKASDTDCPSGQTGYGFWLKGASYWNLKGFSVTQSKKGIVLDGATHVTIDGVTVHDIGYEGVHFRKSSAYGVIKNSTVYNTGLEEPGYGEGVYIGSSNSNWHCYGTNGGKSPDASDYVQVLNNKIGPNVAAEGLDVKEGTHDGVIDGNTLDGTGEKNENSADSTMDIKGDKYKITNNTAENAYLDVIQTHNLWKKTGCGNTFSNNTLTVTNKDGYGINATNQSQCVSSKSPNVIGASNKSTGGKGLSKTPTTPGV</sequence>
<evidence type="ECO:0000256" key="1">
    <source>
        <dbReference type="SAM" id="MobiDB-lite"/>
    </source>
</evidence>
<name>A0A7W9KNX1_9PSEU</name>
<feature type="chain" id="PRO_5039518949" description="Right handed beta helix domain-containing protein" evidence="2">
    <location>
        <begin position="23"/>
        <end position="339"/>
    </location>
</feature>
<organism evidence="4 5">
    <name type="scientific">Kutzneria kofuensis</name>
    <dbReference type="NCBI Taxonomy" id="103725"/>
    <lineage>
        <taxon>Bacteria</taxon>
        <taxon>Bacillati</taxon>
        <taxon>Actinomycetota</taxon>
        <taxon>Actinomycetes</taxon>
        <taxon>Pseudonocardiales</taxon>
        <taxon>Pseudonocardiaceae</taxon>
        <taxon>Kutzneria</taxon>
    </lineage>
</organism>
<feature type="compositionally biased region" description="Basic and acidic residues" evidence="1">
    <location>
        <begin position="237"/>
        <end position="247"/>
    </location>
</feature>
<feature type="region of interest" description="Disordered" evidence="1">
    <location>
        <begin position="310"/>
        <end position="339"/>
    </location>
</feature>
<dbReference type="InterPro" id="IPR006626">
    <property type="entry name" value="PbH1"/>
</dbReference>
<dbReference type="InterPro" id="IPR012334">
    <property type="entry name" value="Pectin_lyas_fold"/>
</dbReference>
<keyword evidence="2" id="KW-0732">Signal</keyword>
<dbReference type="EMBL" id="JACHIR010000001">
    <property type="protein sequence ID" value="MBB5895932.1"/>
    <property type="molecule type" value="Genomic_DNA"/>
</dbReference>
<gene>
    <name evidence="4" type="ORF">BJ998_007128</name>
</gene>
<dbReference type="Proteomes" id="UP000585638">
    <property type="component" value="Unassembled WGS sequence"/>
</dbReference>
<evidence type="ECO:0000313" key="4">
    <source>
        <dbReference type="EMBL" id="MBB5895932.1"/>
    </source>
</evidence>
<accession>A0A7W9KNX1</accession>
<evidence type="ECO:0000259" key="3">
    <source>
        <dbReference type="Pfam" id="PF13229"/>
    </source>
</evidence>
<dbReference type="RefSeq" id="WP_184867660.1">
    <property type="nucleotide sequence ID" value="NZ_BAAAWY010000041.1"/>
</dbReference>
<reference evidence="4 5" key="1">
    <citation type="submission" date="2020-08" db="EMBL/GenBank/DDBJ databases">
        <title>Sequencing the genomes of 1000 actinobacteria strains.</title>
        <authorList>
            <person name="Klenk H.-P."/>
        </authorList>
    </citation>
    <scope>NUCLEOTIDE SEQUENCE [LARGE SCALE GENOMIC DNA]</scope>
    <source>
        <strain evidence="4 5">DSM 43851</strain>
    </source>
</reference>
<feature type="region of interest" description="Disordered" evidence="1">
    <location>
        <begin position="220"/>
        <end position="247"/>
    </location>
</feature>
<feature type="domain" description="Right handed beta helix" evidence="3">
    <location>
        <begin position="100"/>
        <end position="237"/>
    </location>
</feature>